<dbReference type="SUPFAM" id="SSF55174">
    <property type="entry name" value="Alpha-L RNA-binding motif"/>
    <property type="match status" value="1"/>
</dbReference>
<keyword evidence="3 10" id="KW-0547">Nucleotide-binding</keyword>
<keyword evidence="5 10" id="KW-0648">Protein biosynthesis</keyword>
<dbReference type="EC" id="6.1.1.1" evidence="1 8"/>
<dbReference type="GO" id="GO:0004831">
    <property type="term" value="F:tyrosine-tRNA ligase activity"/>
    <property type="evidence" value="ECO:0007669"/>
    <property type="project" value="UniProtKB-UniRule"/>
</dbReference>
<evidence type="ECO:0000256" key="10">
    <source>
        <dbReference type="RuleBase" id="RU363036"/>
    </source>
</evidence>
<keyword evidence="4 10" id="KW-0067">ATP-binding</keyword>
<dbReference type="CDD" id="cd00805">
    <property type="entry name" value="TyrRS_core"/>
    <property type="match status" value="1"/>
</dbReference>
<reference evidence="11 12" key="1">
    <citation type="journal article" date="2015" name="Nature">
        <title>rRNA introns, odd ribosomes, and small enigmatic genomes across a large radiation of phyla.</title>
        <authorList>
            <person name="Brown C.T."/>
            <person name="Hug L.A."/>
            <person name="Thomas B.C."/>
            <person name="Sharon I."/>
            <person name="Castelle C.J."/>
            <person name="Singh A."/>
            <person name="Wilkins M.J."/>
            <person name="Williams K.H."/>
            <person name="Banfield J.F."/>
        </authorList>
    </citation>
    <scope>NUCLEOTIDE SEQUENCE [LARGE SCALE GENOMIC DNA]</scope>
</reference>
<dbReference type="PROSITE" id="PS50889">
    <property type="entry name" value="S4"/>
    <property type="match status" value="1"/>
</dbReference>
<evidence type="ECO:0000256" key="4">
    <source>
        <dbReference type="ARBA" id="ARBA00022840"/>
    </source>
</evidence>
<dbReference type="Gene3D" id="3.10.290.10">
    <property type="entry name" value="RNA-binding S4 domain"/>
    <property type="match status" value="1"/>
</dbReference>
<dbReference type="PRINTS" id="PR01040">
    <property type="entry name" value="TRNASYNTHTYR"/>
</dbReference>
<evidence type="ECO:0000256" key="9">
    <source>
        <dbReference type="PROSITE-ProRule" id="PRU00182"/>
    </source>
</evidence>
<dbReference type="Pfam" id="PF00579">
    <property type="entry name" value="tRNA-synt_1b"/>
    <property type="match status" value="1"/>
</dbReference>
<dbReference type="InterPro" id="IPR002305">
    <property type="entry name" value="aa-tRNA-synth_Ic"/>
</dbReference>
<protein>
    <recommendedName>
        <fullName evidence="1 8">Tyrosine--tRNA ligase</fullName>
        <ecNumber evidence="1 8">6.1.1.1</ecNumber>
    </recommendedName>
</protein>
<dbReference type="Gene3D" id="3.40.50.620">
    <property type="entry name" value="HUPs"/>
    <property type="match status" value="1"/>
</dbReference>
<evidence type="ECO:0000256" key="3">
    <source>
        <dbReference type="ARBA" id="ARBA00022741"/>
    </source>
</evidence>
<dbReference type="PANTHER" id="PTHR11766">
    <property type="entry name" value="TYROSYL-TRNA SYNTHETASE"/>
    <property type="match status" value="1"/>
</dbReference>
<dbReference type="PATRIC" id="fig|1618414.3.peg.516"/>
<dbReference type="GO" id="GO:0003723">
    <property type="term" value="F:RNA binding"/>
    <property type="evidence" value="ECO:0007669"/>
    <property type="project" value="UniProtKB-KW"/>
</dbReference>
<evidence type="ECO:0000256" key="2">
    <source>
        <dbReference type="ARBA" id="ARBA00022598"/>
    </source>
</evidence>
<comment type="similarity">
    <text evidence="10">Belongs to the class-I aminoacyl-tRNA synthetase family.</text>
</comment>
<dbReference type="EMBL" id="LBVP01000020">
    <property type="protein sequence ID" value="KKQ89217.1"/>
    <property type="molecule type" value="Genomic_DNA"/>
</dbReference>
<evidence type="ECO:0000256" key="7">
    <source>
        <dbReference type="ARBA" id="ARBA00048248"/>
    </source>
</evidence>
<dbReference type="InterPro" id="IPR036986">
    <property type="entry name" value="S4_RNA-bd_sf"/>
</dbReference>
<evidence type="ECO:0000256" key="6">
    <source>
        <dbReference type="ARBA" id="ARBA00023146"/>
    </source>
</evidence>
<evidence type="ECO:0000256" key="1">
    <source>
        <dbReference type="ARBA" id="ARBA00013160"/>
    </source>
</evidence>
<comment type="catalytic activity">
    <reaction evidence="7">
        <text>tRNA(Tyr) + L-tyrosine + ATP = L-tyrosyl-tRNA(Tyr) + AMP + diphosphate + H(+)</text>
        <dbReference type="Rhea" id="RHEA:10220"/>
        <dbReference type="Rhea" id="RHEA-COMP:9706"/>
        <dbReference type="Rhea" id="RHEA-COMP:9707"/>
        <dbReference type="ChEBI" id="CHEBI:15378"/>
        <dbReference type="ChEBI" id="CHEBI:30616"/>
        <dbReference type="ChEBI" id="CHEBI:33019"/>
        <dbReference type="ChEBI" id="CHEBI:58315"/>
        <dbReference type="ChEBI" id="CHEBI:78442"/>
        <dbReference type="ChEBI" id="CHEBI:78536"/>
        <dbReference type="ChEBI" id="CHEBI:456215"/>
        <dbReference type="EC" id="6.1.1.1"/>
    </reaction>
</comment>
<keyword evidence="6 10" id="KW-0030">Aminoacyl-tRNA synthetase</keyword>
<name>A0A0G0LDU4_9BACT</name>
<accession>A0A0G0LDU4</accession>
<keyword evidence="9" id="KW-0694">RNA-binding</keyword>
<dbReference type="AlphaFoldDB" id="A0A0G0LDU4"/>
<dbReference type="InterPro" id="IPR014729">
    <property type="entry name" value="Rossmann-like_a/b/a_fold"/>
</dbReference>
<gene>
    <name evidence="11" type="ORF">UT12_C0020G0002</name>
</gene>
<dbReference type="PANTHER" id="PTHR11766:SF1">
    <property type="entry name" value="TYROSINE--TRNA LIGASE"/>
    <property type="match status" value="1"/>
</dbReference>
<dbReference type="GO" id="GO:0005829">
    <property type="term" value="C:cytosol"/>
    <property type="evidence" value="ECO:0007669"/>
    <property type="project" value="TreeGrafter"/>
</dbReference>
<evidence type="ECO:0000256" key="5">
    <source>
        <dbReference type="ARBA" id="ARBA00022917"/>
    </source>
</evidence>
<dbReference type="InterPro" id="IPR002307">
    <property type="entry name" value="Tyr-tRNA-ligase"/>
</dbReference>
<keyword evidence="2 10" id="KW-0436">Ligase</keyword>
<evidence type="ECO:0000313" key="12">
    <source>
        <dbReference type="Proteomes" id="UP000034893"/>
    </source>
</evidence>
<dbReference type="NCBIfam" id="TIGR00234">
    <property type="entry name" value="tyrS"/>
    <property type="match status" value="1"/>
</dbReference>
<organism evidence="11 12">
    <name type="scientific">Candidatus Curtissbacteria bacterium GW2011_GWC2_38_9</name>
    <dbReference type="NCBI Taxonomy" id="1618414"/>
    <lineage>
        <taxon>Bacteria</taxon>
        <taxon>Candidatus Curtissiibacteriota</taxon>
    </lineage>
</organism>
<dbReference type="InterPro" id="IPR024088">
    <property type="entry name" value="Tyr-tRNA-ligase_bac-type"/>
</dbReference>
<dbReference type="SUPFAM" id="SSF52374">
    <property type="entry name" value="Nucleotidylyl transferase"/>
    <property type="match status" value="1"/>
</dbReference>
<dbReference type="GO" id="GO:0006437">
    <property type="term" value="P:tyrosyl-tRNA aminoacylation"/>
    <property type="evidence" value="ECO:0007669"/>
    <property type="project" value="UniProtKB-UniRule"/>
</dbReference>
<dbReference type="Gene3D" id="1.10.240.10">
    <property type="entry name" value="Tyrosyl-Transfer RNA Synthetase"/>
    <property type="match status" value="1"/>
</dbReference>
<evidence type="ECO:0000256" key="8">
    <source>
        <dbReference type="NCBIfam" id="TIGR00234"/>
    </source>
</evidence>
<dbReference type="GO" id="GO:0005524">
    <property type="term" value="F:ATP binding"/>
    <property type="evidence" value="ECO:0007669"/>
    <property type="project" value="UniProtKB-KW"/>
</dbReference>
<evidence type="ECO:0000313" key="11">
    <source>
        <dbReference type="EMBL" id="KKQ89217.1"/>
    </source>
</evidence>
<proteinExistence type="inferred from homology"/>
<sequence length="402" mass="46195">MFWKKKTSGVITDRLEIEKLLTNNVEEIIGVEKLRKKLFSGRKLRIKFGVDVTRPDIHIGHAVGLRKLREFQKLGHTVIFLIGDATTRIGDPSGRDKTRPILTEKEIQKNSKTYIAQVEKILDTDKIEIRHNSEWFDKMSMFDFIKLLTFVTHSQIINREAFQKRIKEGKEIFAHELIYPILQGYDSVVLKADAAVHADQLFNEHFGRMYQEKFKQEPQSIITVSTLVGTDGKNKMSKSLDNYIGTTDNSDNMFGKVMSIPDNIILNYFKMATDVSIEEINKIKTKLKNGANPKDIKIILAEEIVKTYHGEKEAQKAKENFINTFTEDGVPENIKEIITKKGTNIYDAVSELVKSKTDLRRLINDGAVSEVNGNKINDIYFRIEKDTVLKIGKRRFLKIKVK</sequence>
<dbReference type="Proteomes" id="UP000034893">
    <property type="component" value="Unassembled WGS sequence"/>
</dbReference>
<comment type="caution">
    <text evidence="11">The sequence shown here is derived from an EMBL/GenBank/DDBJ whole genome shotgun (WGS) entry which is preliminary data.</text>
</comment>